<dbReference type="OrthoDB" id="2195130at2759"/>
<dbReference type="HOGENOM" id="CLU_1384977_0_0_1"/>
<evidence type="ECO:0000256" key="2">
    <source>
        <dbReference type="ARBA" id="ARBA00022723"/>
    </source>
</evidence>
<dbReference type="Proteomes" id="UP000014978">
    <property type="component" value="Unassembled WGS sequence"/>
</dbReference>
<reference evidence="9" key="1">
    <citation type="journal article" date="2013" name="PLoS Genet.">
        <title>The genome of Spraguea lophii and the basis of host-microsporidian interactions.</title>
        <authorList>
            <person name="Campbell S.E."/>
            <person name="Williams T.A."/>
            <person name="Yousuf A."/>
            <person name="Soanes D.M."/>
            <person name="Paszkiewicz K.H."/>
            <person name="Williams B.A.P."/>
        </authorList>
    </citation>
    <scope>NUCLEOTIDE SEQUENCE [LARGE SCALE GENOMIC DNA]</scope>
    <source>
        <strain evidence="9">42_110</strain>
    </source>
</reference>
<dbReference type="GO" id="GO:0003906">
    <property type="term" value="F:DNA-(apurinic or apyrimidinic site) endonuclease activity"/>
    <property type="evidence" value="ECO:0007669"/>
    <property type="project" value="TreeGrafter"/>
</dbReference>
<dbReference type="GO" id="GO:0006284">
    <property type="term" value="P:base-excision repair"/>
    <property type="evidence" value="ECO:0007669"/>
    <property type="project" value="TreeGrafter"/>
</dbReference>
<feature type="site" description="Transition state stabilizer" evidence="6">
    <location>
        <position position="163"/>
    </location>
</feature>
<name>S7W969_SPRLO</name>
<dbReference type="InParanoid" id="S7W969"/>
<feature type="non-terminal residue" evidence="8">
    <location>
        <position position="197"/>
    </location>
</feature>
<dbReference type="OMA" id="KDIEYNF"/>
<feature type="binding site" evidence="5">
    <location>
        <position position="43"/>
    </location>
    <ligand>
        <name>Mg(2+)</name>
        <dbReference type="ChEBI" id="CHEBI:18420"/>
        <label>1</label>
    </ligand>
</feature>
<organism evidence="8 9">
    <name type="scientific">Spraguea lophii (strain 42_110)</name>
    <name type="common">Microsporidian parasite</name>
    <dbReference type="NCBI Taxonomy" id="1358809"/>
    <lineage>
        <taxon>Eukaryota</taxon>
        <taxon>Fungi</taxon>
        <taxon>Fungi incertae sedis</taxon>
        <taxon>Microsporidia</taxon>
        <taxon>Spragueidae</taxon>
        <taxon>Spraguea</taxon>
    </lineage>
</organism>
<proteinExistence type="inferred from homology"/>
<feature type="binding site" evidence="5">
    <location>
        <position position="161"/>
    </location>
    <ligand>
        <name>Mg(2+)</name>
        <dbReference type="ChEBI" id="CHEBI:18420"/>
        <label>1</label>
    </ligand>
</feature>
<evidence type="ECO:0000256" key="5">
    <source>
        <dbReference type="PIRSR" id="PIRSR604808-2"/>
    </source>
</evidence>
<evidence type="ECO:0000256" key="1">
    <source>
        <dbReference type="ARBA" id="ARBA00007092"/>
    </source>
</evidence>
<evidence type="ECO:0000259" key="7">
    <source>
        <dbReference type="Pfam" id="PF03372"/>
    </source>
</evidence>
<dbReference type="Gene3D" id="3.60.10.10">
    <property type="entry name" value="Endonuclease/exonuclease/phosphatase"/>
    <property type="match status" value="1"/>
</dbReference>
<keyword evidence="2 5" id="KW-0479">Metal-binding</keyword>
<protein>
    <submittedName>
        <fullName evidence="8">Exodeoxyribonuclease III</fullName>
    </submittedName>
</protein>
<comment type="similarity">
    <text evidence="1">Belongs to the DNA repair enzymes AP/ExoA family.</text>
</comment>
<dbReference type="GO" id="GO:0005634">
    <property type="term" value="C:nucleus"/>
    <property type="evidence" value="ECO:0007669"/>
    <property type="project" value="TreeGrafter"/>
</dbReference>
<evidence type="ECO:0000313" key="8">
    <source>
        <dbReference type="EMBL" id="EPR79480.1"/>
    </source>
</evidence>
<comment type="caution">
    <text evidence="8">The sequence shown here is derived from an EMBL/GenBank/DDBJ whole genome shotgun (WGS) entry which is preliminary data.</text>
</comment>
<evidence type="ECO:0000256" key="6">
    <source>
        <dbReference type="PIRSR" id="PIRSR604808-3"/>
    </source>
</evidence>
<keyword evidence="5" id="KW-0464">Manganese</keyword>
<dbReference type="GO" id="GO:0008081">
    <property type="term" value="F:phosphoric diester hydrolase activity"/>
    <property type="evidence" value="ECO:0007669"/>
    <property type="project" value="TreeGrafter"/>
</dbReference>
<comment type="cofactor">
    <cofactor evidence="5">
        <name>Mg(2+)</name>
        <dbReference type="ChEBI" id="CHEBI:18420"/>
    </cofactor>
    <cofactor evidence="5">
        <name>Mn(2+)</name>
        <dbReference type="ChEBI" id="CHEBI:29035"/>
    </cofactor>
    <text evidence="5">Probably binds two magnesium or manganese ions per subunit.</text>
</comment>
<dbReference type="AlphaFoldDB" id="S7W969"/>
<feature type="binding site" evidence="5">
    <location>
        <position position="9"/>
    </location>
    <ligand>
        <name>Mg(2+)</name>
        <dbReference type="ChEBI" id="CHEBI:18420"/>
        <label>1</label>
    </ligand>
</feature>
<dbReference type="GO" id="GO:0046872">
    <property type="term" value="F:metal ion binding"/>
    <property type="evidence" value="ECO:0007669"/>
    <property type="project" value="UniProtKB-KW"/>
</dbReference>
<dbReference type="PANTHER" id="PTHR22748:SF6">
    <property type="entry name" value="DNA-(APURINIC OR APYRIMIDINIC SITE) ENDONUCLEASE"/>
    <property type="match status" value="1"/>
</dbReference>
<gene>
    <name evidence="8" type="ORF">SLOPH_2618</name>
</gene>
<evidence type="ECO:0000256" key="4">
    <source>
        <dbReference type="ARBA" id="ARBA00022842"/>
    </source>
</evidence>
<keyword evidence="4 5" id="KW-0460">Magnesium</keyword>
<dbReference type="InterPro" id="IPR036691">
    <property type="entry name" value="Endo/exonu/phosph_ase_sf"/>
</dbReference>
<keyword evidence="9" id="KW-1185">Reference proteome</keyword>
<evidence type="ECO:0000313" key="9">
    <source>
        <dbReference type="Proteomes" id="UP000014978"/>
    </source>
</evidence>
<dbReference type="InterPro" id="IPR004808">
    <property type="entry name" value="AP_endonuc_1"/>
</dbReference>
<dbReference type="Pfam" id="PF03372">
    <property type="entry name" value="Exo_endo_phos"/>
    <property type="match status" value="1"/>
</dbReference>
<dbReference type="GO" id="GO:0008311">
    <property type="term" value="F:double-stranded DNA 3'-5' DNA exonuclease activity"/>
    <property type="evidence" value="ECO:0007669"/>
    <property type="project" value="TreeGrafter"/>
</dbReference>
<accession>S7W969</accession>
<feature type="binding site" evidence="5">
    <location>
        <position position="163"/>
    </location>
    <ligand>
        <name>Mg(2+)</name>
        <dbReference type="ChEBI" id="CHEBI:18420"/>
        <label>1</label>
    </ligand>
</feature>
<dbReference type="PANTHER" id="PTHR22748">
    <property type="entry name" value="AP ENDONUCLEASE"/>
    <property type="match status" value="1"/>
</dbReference>
<dbReference type="VEuPathDB" id="MicrosporidiaDB:SLOPH_2618"/>
<keyword evidence="3" id="KW-0378">Hydrolase</keyword>
<dbReference type="InterPro" id="IPR005135">
    <property type="entry name" value="Endo/exonuclease/phosphatase"/>
</dbReference>
<dbReference type="EMBL" id="ATCN01000233">
    <property type="protein sequence ID" value="EPR79480.1"/>
    <property type="molecule type" value="Genomic_DNA"/>
</dbReference>
<feature type="domain" description="Endonuclease/exonuclease/phosphatase" evidence="7">
    <location>
        <begin position="6"/>
        <end position="179"/>
    </location>
</feature>
<sequence length="197" mass="23625">MKINIVSFNVNGLKSFSKYISLEYKDFNTYLLSNCIDILCIQESRGLESNLLEFKTLKDYIMFNAFNKKKNGMYGVSTFVKKNLYCSGYKIYISEELKEYCDEGRLLMTEHGDFKILNCYFPYIDDETYYSVMEKRERVLRFYNLVGEYLRKNKNIIICGDFNAMYSMMDSFVFVKELKRLCFEKDIEYNFYNIKKI</sequence>
<dbReference type="SUPFAM" id="SSF56219">
    <property type="entry name" value="DNase I-like"/>
    <property type="match status" value="1"/>
</dbReference>
<evidence type="ECO:0000256" key="3">
    <source>
        <dbReference type="ARBA" id="ARBA00022801"/>
    </source>
</evidence>
<dbReference type="STRING" id="1358809.S7W969"/>